<dbReference type="GO" id="GO:0006351">
    <property type="term" value="P:DNA-templated transcription"/>
    <property type="evidence" value="ECO:0007669"/>
    <property type="project" value="InterPro"/>
</dbReference>
<comment type="caution">
    <text evidence="8">The sequence shown here is derived from an EMBL/GenBank/DDBJ whole genome shotgun (WGS) entry which is preliminary data.</text>
</comment>
<evidence type="ECO:0000256" key="5">
    <source>
        <dbReference type="ARBA" id="ARBA00023163"/>
    </source>
</evidence>
<dbReference type="AlphaFoldDB" id="A0A9W9HST4"/>
<keyword evidence="5" id="KW-0804">Transcription</keyword>
<dbReference type="Pfam" id="PF00172">
    <property type="entry name" value="Zn_clus"/>
    <property type="match status" value="1"/>
</dbReference>
<evidence type="ECO:0000313" key="9">
    <source>
        <dbReference type="Proteomes" id="UP001149163"/>
    </source>
</evidence>
<keyword evidence="3" id="KW-0805">Transcription regulation</keyword>
<accession>A0A9W9HST4</accession>
<evidence type="ECO:0000313" key="8">
    <source>
        <dbReference type="EMBL" id="KAJ5157148.1"/>
    </source>
</evidence>
<dbReference type="PROSITE" id="PS50048">
    <property type="entry name" value="ZN2_CY6_FUNGAL_2"/>
    <property type="match status" value="1"/>
</dbReference>
<dbReference type="PANTHER" id="PTHR31944:SF131">
    <property type="entry name" value="HEME-RESPONSIVE ZINC FINGER TRANSCRIPTION FACTOR HAP1"/>
    <property type="match status" value="1"/>
</dbReference>
<dbReference type="Proteomes" id="UP001149163">
    <property type="component" value="Unassembled WGS sequence"/>
</dbReference>
<dbReference type="GO" id="GO:0000978">
    <property type="term" value="F:RNA polymerase II cis-regulatory region sequence-specific DNA binding"/>
    <property type="evidence" value="ECO:0007669"/>
    <property type="project" value="TreeGrafter"/>
</dbReference>
<dbReference type="SUPFAM" id="SSF57701">
    <property type="entry name" value="Zn2/Cys6 DNA-binding domain"/>
    <property type="match status" value="1"/>
</dbReference>
<dbReference type="RefSeq" id="XP_056540137.1">
    <property type="nucleotide sequence ID" value="XM_056690372.1"/>
</dbReference>
<dbReference type="Gene3D" id="4.10.240.10">
    <property type="entry name" value="Zn(2)-C6 fungal-type DNA-binding domain"/>
    <property type="match status" value="1"/>
</dbReference>
<evidence type="ECO:0000256" key="6">
    <source>
        <dbReference type="ARBA" id="ARBA00023242"/>
    </source>
</evidence>
<evidence type="ECO:0000256" key="4">
    <source>
        <dbReference type="ARBA" id="ARBA00023125"/>
    </source>
</evidence>
<proteinExistence type="predicted"/>
<dbReference type="PANTHER" id="PTHR31944">
    <property type="entry name" value="HEME-RESPONSIVE ZINC FINGER TRANSCRIPTION FACTOR HAP1"/>
    <property type="match status" value="1"/>
</dbReference>
<keyword evidence="4" id="KW-0238">DNA-binding</keyword>
<keyword evidence="6" id="KW-0539">Nucleus</keyword>
<dbReference type="InterPro" id="IPR007219">
    <property type="entry name" value="XnlR_reg_dom"/>
</dbReference>
<dbReference type="OrthoDB" id="5414787at2759"/>
<dbReference type="GO" id="GO:0001228">
    <property type="term" value="F:DNA-binding transcription activator activity, RNA polymerase II-specific"/>
    <property type="evidence" value="ECO:0007669"/>
    <property type="project" value="TreeGrafter"/>
</dbReference>
<reference evidence="8" key="2">
    <citation type="journal article" date="2023" name="IMA Fungus">
        <title>Comparative genomic study of the Penicillium genus elucidates a diverse pangenome and 15 lateral gene transfer events.</title>
        <authorList>
            <person name="Petersen C."/>
            <person name="Sorensen T."/>
            <person name="Nielsen M.R."/>
            <person name="Sondergaard T.E."/>
            <person name="Sorensen J.L."/>
            <person name="Fitzpatrick D.A."/>
            <person name="Frisvad J.C."/>
            <person name="Nielsen K.L."/>
        </authorList>
    </citation>
    <scope>NUCLEOTIDE SEQUENCE</scope>
    <source>
        <strain evidence="8">IBT 26290</strain>
    </source>
</reference>
<dbReference type="EMBL" id="JAPQKN010000006">
    <property type="protein sequence ID" value="KAJ5157148.1"/>
    <property type="molecule type" value="Genomic_DNA"/>
</dbReference>
<dbReference type="InterPro" id="IPR051430">
    <property type="entry name" value="Fungal_TF_Env_Response"/>
</dbReference>
<dbReference type="SMART" id="SM00066">
    <property type="entry name" value="GAL4"/>
    <property type="match status" value="1"/>
</dbReference>
<feature type="domain" description="Zn(2)-C6 fungal-type" evidence="7">
    <location>
        <begin position="52"/>
        <end position="83"/>
    </location>
</feature>
<dbReference type="InterPro" id="IPR001138">
    <property type="entry name" value="Zn2Cys6_DnaBD"/>
</dbReference>
<keyword evidence="1" id="KW-0479">Metal-binding</keyword>
<dbReference type="InterPro" id="IPR036864">
    <property type="entry name" value="Zn2-C6_fun-type_DNA-bd_sf"/>
</dbReference>
<dbReference type="PROSITE" id="PS00463">
    <property type="entry name" value="ZN2_CY6_FUNGAL_1"/>
    <property type="match status" value="1"/>
</dbReference>
<gene>
    <name evidence="8" type="ORF">N7482_008248</name>
</gene>
<evidence type="ECO:0000256" key="3">
    <source>
        <dbReference type="ARBA" id="ARBA00023015"/>
    </source>
</evidence>
<dbReference type="CDD" id="cd12148">
    <property type="entry name" value="fungal_TF_MHR"/>
    <property type="match status" value="1"/>
</dbReference>
<dbReference type="SMART" id="SM00906">
    <property type="entry name" value="Fungal_trans"/>
    <property type="match status" value="1"/>
</dbReference>
<evidence type="ECO:0000256" key="1">
    <source>
        <dbReference type="ARBA" id="ARBA00022723"/>
    </source>
</evidence>
<dbReference type="Pfam" id="PF04082">
    <property type="entry name" value="Fungal_trans"/>
    <property type="match status" value="1"/>
</dbReference>
<keyword evidence="9" id="KW-1185">Reference proteome</keyword>
<evidence type="ECO:0000256" key="2">
    <source>
        <dbReference type="ARBA" id="ARBA00022833"/>
    </source>
</evidence>
<dbReference type="CDD" id="cd00067">
    <property type="entry name" value="GAL4"/>
    <property type="match status" value="1"/>
</dbReference>
<evidence type="ECO:0000259" key="7">
    <source>
        <dbReference type="PROSITE" id="PS50048"/>
    </source>
</evidence>
<protein>
    <recommendedName>
        <fullName evidence="7">Zn(2)-C6 fungal-type domain-containing protein</fullName>
    </recommendedName>
</protein>
<dbReference type="GO" id="GO:0005634">
    <property type="term" value="C:nucleus"/>
    <property type="evidence" value="ECO:0007669"/>
    <property type="project" value="TreeGrafter"/>
</dbReference>
<organism evidence="8 9">
    <name type="scientific">Penicillium canariense</name>
    <dbReference type="NCBI Taxonomy" id="189055"/>
    <lineage>
        <taxon>Eukaryota</taxon>
        <taxon>Fungi</taxon>
        <taxon>Dikarya</taxon>
        <taxon>Ascomycota</taxon>
        <taxon>Pezizomycotina</taxon>
        <taxon>Eurotiomycetes</taxon>
        <taxon>Eurotiomycetidae</taxon>
        <taxon>Eurotiales</taxon>
        <taxon>Aspergillaceae</taxon>
        <taxon>Penicillium</taxon>
    </lineage>
</organism>
<dbReference type="GeneID" id="81429548"/>
<dbReference type="GO" id="GO:0008270">
    <property type="term" value="F:zinc ion binding"/>
    <property type="evidence" value="ECO:0007669"/>
    <property type="project" value="InterPro"/>
</dbReference>
<keyword evidence="2" id="KW-0862">Zinc</keyword>
<sequence length="778" mass="86591">MIGGRVDFINHQQHPASARHLTHVPRPNVENAIILTVMETTSSRKRPRPVVSCLRCREKKLKCDRATPCQNCTKAGCGARCTYNQHPHPIDSPPKPKRAHLPAEVLEDGRRTLGGPGAGIIEDLHQRVVKLEELIALQPDAGNFGPIRDAFVQNPWPPSDSNSSTSPFLGTLVVKGSRSRYHGQNHRITLLNQFPEAKAFINHCSADSTLVGLAKEVQFLQTKSLASTTSPESLSGLDSSAELQNLLSSLPPKSACDKLLEVYITNLEKTLRIIHVPSFLRLYTSFWQQSDQQSVPTVVPLLTAILAVAISFDPQTTSSDDSSSWEYLTQDAVKSLQAWLSKLPRKQRVDFATLQVETLLLLSYQLRLEPPEELWKASGSLVRSGMMMGLHVNLSQSSNLSFFQAECRRRLWITIVEMDLQASITSGMPVMTPELDFGPLTPSNLNDADFDESTSDRPSAIPLSEETDSIAQITLAASLSHRVRVMNTVQHTSPRDNLSERVKQGQRLQEYISEVPSHLNPRHDAENASPALVLNRVLLDIFLRRPLLCLFRPVITHSTPEDPSFHSMQRACLDSSLAVLSYQDYFDPNITGLDVVNPNAYWNVFQAFCQNDILWAALSPVILPSPFSFCSQAPSKASLSRLVDNTLDSLTRRIHEKGSNVKDLLLLTVVLQSARFRGSAEQREQRMLQGAKSILSACRQYLLSKATEQFVSSDLADLAHMIQPIEPIALHSHSRQRVSTPQFQFGDIEQPPSALAAEFDSFVGDLFSIGDESYMWNM</sequence>
<reference evidence="8" key="1">
    <citation type="submission" date="2022-11" db="EMBL/GenBank/DDBJ databases">
        <authorList>
            <person name="Petersen C."/>
        </authorList>
    </citation>
    <scope>NUCLEOTIDE SEQUENCE</scope>
    <source>
        <strain evidence="8">IBT 26290</strain>
    </source>
</reference>
<name>A0A9W9HST4_9EURO</name>